<dbReference type="GO" id="GO:0008234">
    <property type="term" value="F:cysteine-type peptidase activity"/>
    <property type="evidence" value="ECO:0007669"/>
    <property type="project" value="UniProtKB-KW"/>
</dbReference>
<keyword evidence="3" id="KW-0378">Hydrolase</keyword>
<dbReference type="EMBL" id="ML996574">
    <property type="protein sequence ID" value="KAF2757238.1"/>
    <property type="molecule type" value="Genomic_DNA"/>
</dbReference>
<proteinExistence type="inferred from homology"/>
<keyword evidence="4" id="KW-0788">Thiol protease</keyword>
<evidence type="ECO:0000256" key="1">
    <source>
        <dbReference type="ARBA" id="ARBA00005234"/>
    </source>
</evidence>
<dbReference type="SUPFAM" id="SSF54001">
    <property type="entry name" value="Cysteine proteinases"/>
    <property type="match status" value="1"/>
</dbReference>
<reference evidence="6" key="1">
    <citation type="journal article" date="2020" name="Stud. Mycol.">
        <title>101 Dothideomycetes genomes: a test case for predicting lifestyles and emergence of pathogens.</title>
        <authorList>
            <person name="Haridas S."/>
            <person name="Albert R."/>
            <person name="Binder M."/>
            <person name="Bloem J."/>
            <person name="Labutti K."/>
            <person name="Salamov A."/>
            <person name="Andreopoulos B."/>
            <person name="Baker S."/>
            <person name="Barry K."/>
            <person name="Bills G."/>
            <person name="Bluhm B."/>
            <person name="Cannon C."/>
            <person name="Castanera R."/>
            <person name="Culley D."/>
            <person name="Daum C."/>
            <person name="Ezra D."/>
            <person name="Gonzalez J."/>
            <person name="Henrissat B."/>
            <person name="Kuo A."/>
            <person name="Liang C."/>
            <person name="Lipzen A."/>
            <person name="Lutzoni F."/>
            <person name="Magnuson J."/>
            <person name="Mondo S."/>
            <person name="Nolan M."/>
            <person name="Ohm R."/>
            <person name="Pangilinan J."/>
            <person name="Park H.-J."/>
            <person name="Ramirez L."/>
            <person name="Alfaro M."/>
            <person name="Sun H."/>
            <person name="Tritt A."/>
            <person name="Yoshinaga Y."/>
            <person name="Zwiers L.-H."/>
            <person name="Turgeon B."/>
            <person name="Goodwin S."/>
            <person name="Spatafora J."/>
            <person name="Crous P."/>
            <person name="Grigoriev I."/>
        </authorList>
    </citation>
    <scope>NUCLEOTIDE SEQUENCE</scope>
    <source>
        <strain evidence="6">CBS 121739</strain>
    </source>
</reference>
<dbReference type="GeneID" id="54488209"/>
<dbReference type="RefSeq" id="XP_033599689.1">
    <property type="nucleotide sequence ID" value="XM_033747155.1"/>
</dbReference>
<evidence type="ECO:0000256" key="4">
    <source>
        <dbReference type="ARBA" id="ARBA00022807"/>
    </source>
</evidence>
<dbReference type="PANTHER" id="PTHR46468:SF1">
    <property type="entry name" value="SENTRIN-SPECIFIC PROTEASE 8"/>
    <property type="match status" value="1"/>
</dbReference>
<sequence>MSFHPFGGRVSNRLRDTLSDKELSEAYLIYNDVKLTRRDYNSIKDDWLTDEVISFWEEYLEREELSKYPQATISLLRPSMAQLLRKTPDPLTLKSNLPDFTRTTHVFLPVNNSEDVTEAESGSHWSLLLVSTIDQVAFHYDSLGTENIVQAGKVTQNLGRLINKHIKFINMEDAPIQNNGSDCGVFVCLIMKHLLLNRLLTVPSKKKISMSMVGRDIDADKGRHEMRRLINKYRDQASKS</sequence>
<accession>A0A6A6W2S6</accession>
<keyword evidence="2 6" id="KW-0645">Protease</keyword>
<dbReference type="FunFam" id="3.40.395.10:FF:000008">
    <property type="entry name" value="Ulp1 protease family protein"/>
    <property type="match status" value="1"/>
</dbReference>
<protein>
    <submittedName>
        <fullName evidence="6">Sentrin-specific cysteine protease</fullName>
    </submittedName>
</protein>
<evidence type="ECO:0000313" key="7">
    <source>
        <dbReference type="Proteomes" id="UP000799437"/>
    </source>
</evidence>
<evidence type="ECO:0000256" key="3">
    <source>
        <dbReference type="ARBA" id="ARBA00022801"/>
    </source>
</evidence>
<dbReference type="Gene3D" id="3.40.395.10">
    <property type="entry name" value="Adenoviral Proteinase, Chain A"/>
    <property type="match status" value="1"/>
</dbReference>
<evidence type="ECO:0000259" key="5">
    <source>
        <dbReference type="PROSITE" id="PS50600"/>
    </source>
</evidence>
<dbReference type="GO" id="GO:0019784">
    <property type="term" value="F:deNEDDylase activity"/>
    <property type="evidence" value="ECO:0007669"/>
    <property type="project" value="InterPro"/>
</dbReference>
<dbReference type="GO" id="GO:0000338">
    <property type="term" value="P:protein deneddylation"/>
    <property type="evidence" value="ECO:0007669"/>
    <property type="project" value="TreeGrafter"/>
</dbReference>
<dbReference type="OrthoDB" id="5065855at2759"/>
<dbReference type="GO" id="GO:0006508">
    <property type="term" value="P:proteolysis"/>
    <property type="evidence" value="ECO:0007669"/>
    <property type="project" value="UniProtKB-KW"/>
</dbReference>
<keyword evidence="7" id="KW-1185">Reference proteome</keyword>
<dbReference type="InterPro" id="IPR044613">
    <property type="entry name" value="Nep1/2-like"/>
</dbReference>
<gene>
    <name evidence="6" type="ORF">EJ05DRAFT_501767</name>
</gene>
<evidence type="ECO:0000256" key="2">
    <source>
        <dbReference type="ARBA" id="ARBA00022670"/>
    </source>
</evidence>
<dbReference type="InterPro" id="IPR038765">
    <property type="entry name" value="Papain-like_cys_pep_sf"/>
</dbReference>
<comment type="similarity">
    <text evidence="1">Belongs to the peptidase C48 family.</text>
</comment>
<dbReference type="Proteomes" id="UP000799437">
    <property type="component" value="Unassembled WGS sequence"/>
</dbReference>
<organism evidence="6 7">
    <name type="scientific">Pseudovirgaria hyperparasitica</name>
    <dbReference type="NCBI Taxonomy" id="470096"/>
    <lineage>
        <taxon>Eukaryota</taxon>
        <taxon>Fungi</taxon>
        <taxon>Dikarya</taxon>
        <taxon>Ascomycota</taxon>
        <taxon>Pezizomycotina</taxon>
        <taxon>Dothideomycetes</taxon>
        <taxon>Dothideomycetes incertae sedis</taxon>
        <taxon>Acrospermales</taxon>
        <taxon>Acrospermaceae</taxon>
        <taxon>Pseudovirgaria</taxon>
    </lineage>
</organism>
<feature type="domain" description="Ubiquitin-like protease family profile" evidence="5">
    <location>
        <begin position="8"/>
        <end position="194"/>
    </location>
</feature>
<dbReference type="PROSITE" id="PS50600">
    <property type="entry name" value="ULP_PROTEASE"/>
    <property type="match status" value="1"/>
</dbReference>
<dbReference type="InterPro" id="IPR003653">
    <property type="entry name" value="Peptidase_C48_C"/>
</dbReference>
<dbReference type="Pfam" id="PF02902">
    <property type="entry name" value="Peptidase_C48"/>
    <property type="match status" value="1"/>
</dbReference>
<evidence type="ECO:0000313" key="6">
    <source>
        <dbReference type="EMBL" id="KAF2757238.1"/>
    </source>
</evidence>
<dbReference type="AlphaFoldDB" id="A0A6A6W2S6"/>
<name>A0A6A6W2S6_9PEZI</name>
<dbReference type="PANTHER" id="PTHR46468">
    <property type="entry name" value="SENTRIN-SPECIFIC PROTEASE 8"/>
    <property type="match status" value="1"/>
</dbReference>